<dbReference type="GO" id="GO:0005524">
    <property type="term" value="F:ATP binding"/>
    <property type="evidence" value="ECO:0007669"/>
    <property type="project" value="UniProtKB-KW"/>
</dbReference>
<sequence length="2737" mass="313156">MSDADFDAWGSVPDTGWGVSDENFRLKQLQVKIPDLQEKNNSYFFLNKGNDHDISYYVKRMVDTRYGKLLIAPCGTGKSKFAPGLIAKTMNKKNIVMLSERIKSTQSTFDWYKRKPLKEVNYYEMRAGGVTKSFGKKGGVSMMIMTTNAWADKKQTISDDTVVILDEAHNLTSGTIKVMRTVKGSQLVRMTATPIDEGYPLDLSTPYRSKIFFESWSSHDVVEHVQLHPNRSHLIILPTIYAVDEMVDSLSKRITLSLIRATGNGIRCGKRMLTFEELSSKVDTTPSVVVATDVLQESVTLNIQSVWDQGQRCRPITDIAKRLRDSVEEADWSPDELIVPITWPEVGQVCGRVGRIMSLEDGEAHISISCGLPRDRQTYMPENRDGIMTNGKWVSSKKLMQLSVFKKTVNKECSSGKASGAMRRLQKHLEHIEVPRSLCDNFYEKQKVVEEMFVSQAEVVEEKIPVVIEESDDSTVDIVLPEQTVEIFVNSIHKDSLAHRLEKAVSKGSSGTFYEFEVPFVARKPNTDRLLKKSNLMFGEIKGDEAVKIKNKFRRRYYSLKDAEKQGNCSLNMYSARERRCLKGWRPNMRLSELYELAPFKEGVRLHLSGPSFCHIVPAVDTWDLKTQVPYFAWKGFNPRVGADDDSYIKMINALDSGDDAEFCKAVEHLVEFEDDGCYIDDDTYDDICELGGDKDCWSKIFTKPQTVRSFNATRVANAAQAREARQAEIEGANPITLDQFVKFANDHTRLIGAPRIHFKNIAKIKSTLEELHNSYWVKFKVHSVNRLHIEDAVRSEVPVEGHIQLCQILTECEAGIFLDRFRRVRDSGCFVDEVIEIGDKTGALTGAIRGIVSPVTQEGIDAAMQGPILDEIGRMNQLCPYKVHTENVEYFNTLGIPHYSESPRTHSHPVHYAIRMNKLINVVPSYIDAPATVVNMKKSNIDKLQKQVKVDIESRVVLRNAKDIGRFGKNVCDSPFTLKPIKTPILVLDQMAHYCSAADIIELFSQSEVLQVVIAGHEFPIPALFSSASPLPTLWQHRVENGVLKYKCEMDEAEMYEQPFDPSLLLAKTLRNSDSSIVLYCQVVHSHLNSHTQIISRIPIAVDSYLPVQMHDFIELMPVHRNRYLCDLVPRTLYDKLMDYAQSMGELKPTEMRAKLRLHLDPAKFWMDENTKEELITVVSTIVSKADQARQSTSKYYGTVGQRVTYNTLGRVQKWVASKFSRKFVRRWRALAAAEHPLKLIPLVTLTADKFSKGSIVNFQWQVDDEHKLSFFETFKMLFKRYMDYEQYKFLENDRDWISDPKILGNKMKFLTVNQKNVSKYTDKEFEEHWSDRLREMYKVKKVGHKPVDPPIVHLGPKKKEKKPKVPEKAWEKSEDKFVKHAKDTANEKSLHMPMSMAIDLVKTKERAVKRYQRNFEDPIQYFDPMFTWTAHEPKAPKDPADIPLPLDVGDEYEGIVYEDEGVWFYESPCSTSDSDDSVSSDDTVTVLSDNHVHVSDSASAVIDDNDKALMALEEGDVDAIEEAERVVEYSFPIPGKVEEVVLEKVNDTYQERVERSEIVAANAKLSYEPRITALPPTVWWNEKYPLTVDQRFNEVPYWPVEVHKLPYPKQDCLLVSFSSLLNALGIKISESALWVLLCQFLPKDIPKTYEEYGLSTQCLDFLCIHFMVQVRLDTDEGFMHYGVRSSPPYDIVLRNFHFEKYHGRIPLCITVENSEQGFVPGVAHDLVKSLKQNPMIEFKPFIPDTEAPDRYLFHLISKRVGTFKDNPVNEERLRAWDVQLKAAIRLEKSKPKERYMAVVVGDPGCGKSMGVVNILKQAKYHVPGVFQVCLPLSTVRDDWSKKLEVRKKKGVANRPTNSAMVCTFEYALAKTHAGHVLVLDEDKYPTGFVALMCYLKPSIKYVIFLGDPFQGKWHDPGGKAEELNAMPGELERYISYASWYVIGSNRFGKEMGNILCTPTRFEAQYNGIRFIQKIPTSAEDLRDIYPNVPISQLKIWWNDHAFLEASNAAAEASNMLNSNDTITMSSSQGLTKSLVIIHMNITVVRLVGMDILWVALSRSQRVLIYVSLINAGVNAGLINSKPGIKTLMDYSHGSITGRSIKANPTRVIDFRRLQGGLNPNWKIVLAFPPDECSNWEQVKQFFPKIFGFLDQGKFVKYGGATFYRDIDHNDEGHQGNPYIATRRLGYKVHVNEEVFVPQPTYPIPDLKTKLIKGNLHAFTESVNETLRPELSREIFDDKLGYSQQVPEGYKMRLDYVSVLDKEVQNNQMKYSHMTPGALKRHLRSYFNALPDSDNPLKYSTRLLNWGLSQRNSDEVSYMRMMVERVRKGSVELNRIEFKVQAPYGDAMWKAWTDYTGWKHKVPLDEIAYEAAMAKFIARRAARSVANKKQGLSRADPDFPRYIVGKTQMKLKSLEIKNASALQTTLTMDDEYLFTLGGVGVYLLDKILENCPPYLYLHAKKTFADTSEFVSTYFNTDEYWESDLEQQEQSMRGGALQFMLRLMDHFGIPGEKIDYFKSMKLSTRVGRFVLALQTASGEIFTWLMNTLANGGRIALKYSLKKGDGLMLTGDDSLCNRFMRISHQWSSWEHLDFAREKSVESSDQAGFASYIVKKGFIYRNPEMLLRRLMVYNEMGKIKDVIAGYFLEWLTIYRLSDHLFLLLSERQMECHNILSNFIFNSRRRLKVNRSFGWNKKVGIDIDTHNEIPREIMTESPEILELLSDPWDDESNMYVEEEL</sequence>
<evidence type="ECO:0000256" key="1">
    <source>
        <dbReference type="ARBA" id="ARBA00022840"/>
    </source>
</evidence>
<dbReference type="EMBL" id="KY357488">
    <property type="protein sequence ID" value="AQM49919.1"/>
    <property type="molecule type" value="Genomic_RNA"/>
</dbReference>
<dbReference type="GO" id="GO:0016556">
    <property type="term" value="P:mRNA modification"/>
    <property type="evidence" value="ECO:0007669"/>
    <property type="project" value="InterPro"/>
</dbReference>
<dbReference type="PROSITE" id="PS51743">
    <property type="entry name" value="ALPHAVIRUS_MT"/>
    <property type="match status" value="1"/>
</dbReference>
<accession>A0A1Q1N6J2</accession>
<dbReference type="Pfam" id="PF04851">
    <property type="entry name" value="ResIII"/>
    <property type="match status" value="1"/>
</dbReference>
<evidence type="ECO:0000313" key="5">
    <source>
        <dbReference type="EMBL" id="AQM49919.1"/>
    </source>
</evidence>
<dbReference type="GO" id="GO:0016787">
    <property type="term" value="F:hydrolase activity"/>
    <property type="evidence" value="ECO:0007669"/>
    <property type="project" value="InterPro"/>
</dbReference>
<dbReference type="InterPro" id="IPR002588">
    <property type="entry name" value="Alphavirus-like_MT_dom"/>
</dbReference>
<reference evidence="5" key="1">
    <citation type="submission" date="2016-12" db="EMBL/GenBank/DDBJ databases">
        <title>Multiple viral infections in Agaricus bisporus - Characterisation of 18 unique RNA viruses and 8 ORFans identified by deep sequencing.</title>
        <authorList>
            <person name="Deakin G."/>
            <person name="Dobbs E."/>
            <person name="Jones I.M."/>
            <person name="Grogan H.M."/>
            <person name="Burton K.S."/>
        </authorList>
    </citation>
    <scope>NUCLEOTIDE SEQUENCE</scope>
    <source>
        <strain evidence="5">AbV3-003</strain>
    </source>
</reference>
<dbReference type="PROSITE" id="PS51192">
    <property type="entry name" value="HELICASE_ATP_BIND_1"/>
    <property type="match status" value="1"/>
</dbReference>
<dbReference type="GO" id="GO:0006396">
    <property type="term" value="P:RNA processing"/>
    <property type="evidence" value="ECO:0007669"/>
    <property type="project" value="InterPro"/>
</dbReference>
<feature type="domain" description="Helicase ATP-binding" evidence="3">
    <location>
        <begin position="59"/>
        <end position="212"/>
    </location>
</feature>
<dbReference type="SUPFAM" id="SSF52540">
    <property type="entry name" value="P-loop containing nucleoside triphosphate hydrolases"/>
    <property type="match status" value="1"/>
</dbReference>
<dbReference type="InterPro" id="IPR027417">
    <property type="entry name" value="P-loop_NTPase"/>
</dbReference>
<evidence type="ECO:0000259" key="3">
    <source>
        <dbReference type="PROSITE" id="PS51192"/>
    </source>
</evidence>
<proteinExistence type="predicted"/>
<dbReference type="GO" id="GO:0006351">
    <property type="term" value="P:DNA-templated transcription"/>
    <property type="evidence" value="ECO:0007669"/>
    <property type="project" value="InterPro"/>
</dbReference>
<dbReference type="GO" id="GO:0003677">
    <property type="term" value="F:DNA binding"/>
    <property type="evidence" value="ECO:0007669"/>
    <property type="project" value="InterPro"/>
</dbReference>
<keyword evidence="1" id="KW-0067">ATP-binding</keyword>
<evidence type="ECO:0000259" key="4">
    <source>
        <dbReference type="PROSITE" id="PS51743"/>
    </source>
</evidence>
<dbReference type="Gene3D" id="3.90.70.100">
    <property type="match status" value="1"/>
</dbReference>
<dbReference type="InterPro" id="IPR001788">
    <property type="entry name" value="RNA-dep_RNA_pol_alsuvir"/>
</dbReference>
<dbReference type="InterPro" id="IPR027351">
    <property type="entry name" value="(+)RNA_virus_helicase_core_dom"/>
</dbReference>
<dbReference type="SUPFAM" id="SSF56672">
    <property type="entry name" value="DNA/RNA polymerases"/>
    <property type="match status" value="1"/>
</dbReference>
<dbReference type="GO" id="GO:0008174">
    <property type="term" value="F:mRNA methyltransferase activity"/>
    <property type="evidence" value="ECO:0007669"/>
    <property type="project" value="InterPro"/>
</dbReference>
<dbReference type="Pfam" id="PF01443">
    <property type="entry name" value="Viral_helicase1"/>
    <property type="match status" value="1"/>
</dbReference>
<dbReference type="Pfam" id="PF00978">
    <property type="entry name" value="RdRP_2"/>
    <property type="match status" value="1"/>
</dbReference>
<dbReference type="Pfam" id="PF01660">
    <property type="entry name" value="Vmethyltransf"/>
    <property type="match status" value="1"/>
</dbReference>
<dbReference type="InterPro" id="IPR043181">
    <property type="entry name" value="TYMV_endopept_dom"/>
</dbReference>
<dbReference type="Gene3D" id="3.40.50.300">
    <property type="entry name" value="P-loop containing nucleotide triphosphate hydrolases"/>
    <property type="match status" value="2"/>
</dbReference>
<keyword evidence="1" id="KW-0547">Nucleotide-binding</keyword>
<dbReference type="InterPro" id="IPR006935">
    <property type="entry name" value="Helicase/UvrB_N"/>
</dbReference>
<name>A0A1Q1N6J2_9VIRU</name>
<dbReference type="PROSITE" id="PS51738">
    <property type="entry name" value="PEPTIDASE_C21"/>
    <property type="match status" value="1"/>
</dbReference>
<feature type="domain" description="Alphavirus-like MT" evidence="4">
    <location>
        <begin position="900"/>
        <end position="1066"/>
    </location>
</feature>
<organism evidence="5">
    <name type="scientific">Agaricus bisporus virus 3</name>
    <dbReference type="NCBI Taxonomy" id="1945748"/>
    <lineage>
        <taxon>Viruses</taxon>
    </lineage>
</organism>
<dbReference type="GO" id="GO:0003968">
    <property type="term" value="F:RNA-directed RNA polymerase activity"/>
    <property type="evidence" value="ECO:0007669"/>
    <property type="project" value="InterPro"/>
</dbReference>
<dbReference type="InterPro" id="IPR014001">
    <property type="entry name" value="Helicase_ATP-bd"/>
</dbReference>
<protein>
    <submittedName>
        <fullName evidence="5">Replicase</fullName>
    </submittedName>
</protein>
<dbReference type="InterPro" id="IPR043502">
    <property type="entry name" value="DNA/RNA_pol_sf"/>
</dbReference>
<dbReference type="GO" id="GO:0003723">
    <property type="term" value="F:RNA binding"/>
    <property type="evidence" value="ECO:0007669"/>
    <property type="project" value="InterPro"/>
</dbReference>
<feature type="region of interest" description="Disordered" evidence="2">
    <location>
        <begin position="1350"/>
        <end position="1371"/>
    </location>
</feature>
<evidence type="ECO:0000256" key="2">
    <source>
        <dbReference type="SAM" id="MobiDB-lite"/>
    </source>
</evidence>